<dbReference type="OrthoDB" id="312129at2"/>
<evidence type="ECO:0000313" key="1">
    <source>
        <dbReference type="EMBL" id="PJZ75248.1"/>
    </source>
</evidence>
<proteinExistence type="predicted"/>
<reference evidence="1 2" key="1">
    <citation type="submission" date="2017-07" db="EMBL/GenBank/DDBJ databases">
        <title>Leptospira spp. isolated from tropical soils.</title>
        <authorList>
            <person name="Thibeaux R."/>
            <person name="Iraola G."/>
            <person name="Ferres I."/>
            <person name="Bierque E."/>
            <person name="Girault D."/>
            <person name="Soupe-Gilbert M.-E."/>
            <person name="Picardeau M."/>
            <person name="Goarant C."/>
        </authorList>
    </citation>
    <scope>NUCLEOTIDE SEQUENCE [LARGE SCALE GENOMIC DNA]</scope>
    <source>
        <strain evidence="1 2">ES4-C-A1</strain>
    </source>
</reference>
<evidence type="ECO:0000313" key="2">
    <source>
        <dbReference type="Proteomes" id="UP000231843"/>
    </source>
</evidence>
<sequence length="280" mass="29897">DKYVAQEKKRAQDNAIAQASGASTMVSIAQTILSGGSGMDWAKQQVKEMTKSAVSTAVSKATGIPPDVISAYFDYKADKKAKQKAQQEMDLRLAVVCLPCAIMNQIPGIRDITKPIGSVLVKGVSEVIVGASSLLAESVHYTATVLGGDLSNIGMVKAINNTLLTDKVLNSLDDSIKAQGKEAAEYSRGKDLQSDLAKGDLKGQYKQALKEEIYLQIATAIAPSFGNMDPEMLSQLWQEFDRRQAAKEARKEQDQQALSTALSMATAIALQFIPGPGTAA</sequence>
<comment type="caution">
    <text evidence="1">The sequence shown here is derived from an EMBL/GenBank/DDBJ whole genome shotgun (WGS) entry which is preliminary data.</text>
</comment>
<name>A0A2M9ZT32_9LEPT</name>
<dbReference type="AlphaFoldDB" id="A0A2M9ZT32"/>
<dbReference type="Proteomes" id="UP000231843">
    <property type="component" value="Unassembled WGS sequence"/>
</dbReference>
<feature type="non-terminal residue" evidence="1">
    <location>
        <position position="1"/>
    </location>
</feature>
<protein>
    <recommendedName>
        <fullName evidence="3">TIGR04388 family protein</fullName>
    </recommendedName>
</protein>
<dbReference type="NCBIfam" id="TIGR04388">
    <property type="entry name" value="Lepto_longest"/>
    <property type="match status" value="1"/>
</dbReference>
<dbReference type="RefSeq" id="WP_125226358.1">
    <property type="nucleotide sequence ID" value="NZ_NPEA01000034.1"/>
</dbReference>
<dbReference type="InterPro" id="IPR030885">
    <property type="entry name" value="Lepto_longest"/>
</dbReference>
<gene>
    <name evidence="1" type="ORF">CH365_19875</name>
</gene>
<feature type="non-terminal residue" evidence="1">
    <location>
        <position position="280"/>
    </location>
</feature>
<evidence type="ECO:0008006" key="3">
    <source>
        <dbReference type="Google" id="ProtNLM"/>
    </source>
</evidence>
<dbReference type="EMBL" id="NPEA01000034">
    <property type="protein sequence ID" value="PJZ75248.1"/>
    <property type="molecule type" value="Genomic_DNA"/>
</dbReference>
<keyword evidence="2" id="KW-1185">Reference proteome</keyword>
<accession>A0A2M9ZT32</accession>
<organism evidence="1 2">
    <name type="scientific">Leptospira neocaledonica</name>
    <dbReference type="NCBI Taxonomy" id="2023192"/>
    <lineage>
        <taxon>Bacteria</taxon>
        <taxon>Pseudomonadati</taxon>
        <taxon>Spirochaetota</taxon>
        <taxon>Spirochaetia</taxon>
        <taxon>Leptospirales</taxon>
        <taxon>Leptospiraceae</taxon>
        <taxon>Leptospira</taxon>
    </lineage>
</organism>